<dbReference type="EMBL" id="RBDY01000047">
    <property type="protein sequence ID" value="RKN13451.1"/>
    <property type="molecule type" value="Genomic_DNA"/>
</dbReference>
<comment type="similarity">
    <text evidence="1 5">Belongs to the peptidase S8 family.</text>
</comment>
<evidence type="ECO:0000259" key="8">
    <source>
        <dbReference type="Pfam" id="PF05922"/>
    </source>
</evidence>
<evidence type="ECO:0000256" key="3">
    <source>
        <dbReference type="ARBA" id="ARBA00022801"/>
    </source>
</evidence>
<dbReference type="Proteomes" id="UP000275024">
    <property type="component" value="Unassembled WGS sequence"/>
</dbReference>
<dbReference type="OrthoDB" id="9798386at2"/>
<keyword evidence="3" id="KW-0378">Hydrolase</keyword>
<evidence type="ECO:0000313" key="12">
    <source>
        <dbReference type="Proteomes" id="UP000275024"/>
    </source>
</evidence>
<dbReference type="InterPro" id="IPR000209">
    <property type="entry name" value="Peptidase_S8/S53_dom"/>
</dbReference>
<dbReference type="InterPro" id="IPR034193">
    <property type="entry name" value="PCSK9_ProteinaseK-like"/>
</dbReference>
<dbReference type="GO" id="GO:0006508">
    <property type="term" value="P:proteolysis"/>
    <property type="evidence" value="ECO:0007669"/>
    <property type="project" value="UniProtKB-KW"/>
</dbReference>
<evidence type="ECO:0000259" key="7">
    <source>
        <dbReference type="Pfam" id="PF00082"/>
    </source>
</evidence>
<protein>
    <submittedName>
        <fullName evidence="9">S8 family peptidase</fullName>
    </submittedName>
</protein>
<proteinExistence type="inferred from homology"/>
<feature type="signal peptide" evidence="6">
    <location>
        <begin position="1"/>
        <end position="26"/>
    </location>
</feature>
<dbReference type="Pfam" id="PF00082">
    <property type="entry name" value="Peptidase_S8"/>
    <property type="match status" value="1"/>
</dbReference>
<comment type="caution">
    <text evidence="9">The sequence shown here is derived from an EMBL/GenBank/DDBJ whole genome shotgun (WGS) entry which is preliminary data.</text>
</comment>
<dbReference type="InterPro" id="IPR022398">
    <property type="entry name" value="Peptidase_S8_His-AS"/>
</dbReference>
<evidence type="ECO:0000256" key="2">
    <source>
        <dbReference type="ARBA" id="ARBA00022670"/>
    </source>
</evidence>
<evidence type="ECO:0000313" key="10">
    <source>
        <dbReference type="EMBL" id="RKN13451.1"/>
    </source>
</evidence>
<keyword evidence="2" id="KW-0645">Protease</keyword>
<dbReference type="SUPFAM" id="SSF52743">
    <property type="entry name" value="Subtilisin-like"/>
    <property type="match status" value="1"/>
</dbReference>
<dbReference type="InterPro" id="IPR010259">
    <property type="entry name" value="S8pro/Inhibitor_I9"/>
</dbReference>
<gene>
    <name evidence="10" type="ORF">D7318_31215</name>
    <name evidence="9" type="ORF">D7319_31220</name>
</gene>
<dbReference type="Proteomes" id="UP000268652">
    <property type="component" value="Unassembled WGS sequence"/>
</dbReference>
<comment type="caution">
    <text evidence="5">Lacks conserved residue(s) required for the propagation of feature annotation.</text>
</comment>
<dbReference type="InterPro" id="IPR036852">
    <property type="entry name" value="Peptidase_S8/S53_dom_sf"/>
</dbReference>
<dbReference type="Gene3D" id="3.30.70.80">
    <property type="entry name" value="Peptidase S8 propeptide/proteinase inhibitor I9"/>
    <property type="match status" value="1"/>
</dbReference>
<dbReference type="Gene3D" id="3.40.50.200">
    <property type="entry name" value="Peptidase S8/S53 domain"/>
    <property type="match status" value="1"/>
</dbReference>
<organism evidence="9 12">
    <name type="scientific">Streptomyces radicis</name>
    <dbReference type="NCBI Taxonomy" id="1750517"/>
    <lineage>
        <taxon>Bacteria</taxon>
        <taxon>Bacillati</taxon>
        <taxon>Actinomycetota</taxon>
        <taxon>Actinomycetes</taxon>
        <taxon>Kitasatosporales</taxon>
        <taxon>Streptomycetaceae</taxon>
        <taxon>Streptomyces</taxon>
    </lineage>
</organism>
<dbReference type="EMBL" id="RBDX01000047">
    <property type="protein sequence ID" value="RKN03589.1"/>
    <property type="molecule type" value="Genomic_DNA"/>
</dbReference>
<dbReference type="PROSITE" id="PS00137">
    <property type="entry name" value="SUBTILASE_HIS"/>
    <property type="match status" value="1"/>
</dbReference>
<dbReference type="PANTHER" id="PTHR43806:SF11">
    <property type="entry name" value="CEREVISIN-RELATED"/>
    <property type="match status" value="1"/>
</dbReference>
<dbReference type="CDD" id="cd04077">
    <property type="entry name" value="Peptidases_S8_PCSK9_ProteinaseK_like"/>
    <property type="match status" value="1"/>
</dbReference>
<dbReference type="GO" id="GO:0005615">
    <property type="term" value="C:extracellular space"/>
    <property type="evidence" value="ECO:0007669"/>
    <property type="project" value="TreeGrafter"/>
</dbReference>
<dbReference type="GO" id="GO:0004252">
    <property type="term" value="F:serine-type endopeptidase activity"/>
    <property type="evidence" value="ECO:0007669"/>
    <property type="project" value="InterPro"/>
</dbReference>
<evidence type="ECO:0000256" key="5">
    <source>
        <dbReference type="PROSITE-ProRule" id="PRU01240"/>
    </source>
</evidence>
<keyword evidence="11" id="KW-1185">Reference proteome</keyword>
<keyword evidence="4" id="KW-0720">Serine protease</keyword>
<feature type="domain" description="Inhibitor I9" evidence="8">
    <location>
        <begin position="67"/>
        <end position="115"/>
    </location>
</feature>
<name>A0A3A9VS32_9ACTN</name>
<dbReference type="PROSITE" id="PS51892">
    <property type="entry name" value="SUBTILASE"/>
    <property type="match status" value="1"/>
</dbReference>
<accession>A0A3A9VS32</accession>
<dbReference type="InterPro" id="IPR037045">
    <property type="entry name" value="S8pro/Inhibitor_I9_sf"/>
</dbReference>
<evidence type="ECO:0000313" key="11">
    <source>
        <dbReference type="Proteomes" id="UP000268652"/>
    </source>
</evidence>
<dbReference type="InterPro" id="IPR015500">
    <property type="entry name" value="Peptidase_S8_subtilisin-rel"/>
</dbReference>
<reference evidence="11 12" key="1">
    <citation type="submission" date="2018-09" db="EMBL/GenBank/DDBJ databases">
        <title>Streptomyces sp. nov. DS1-2, an endophytic actinomycete isolated from roots of Dendrobium scabrilingue.</title>
        <authorList>
            <person name="Kuncharoen N."/>
            <person name="Kudo T."/>
            <person name="Ohkuma M."/>
            <person name="Yuki M."/>
            <person name="Tanasupawat S."/>
        </authorList>
    </citation>
    <scope>NUCLEOTIDE SEQUENCE [LARGE SCALE GENOMIC DNA]</scope>
    <source>
        <strain evidence="9 12">AZ1-7</strain>
        <strain evidence="10 11">DS1-2</strain>
    </source>
</reference>
<evidence type="ECO:0000256" key="6">
    <source>
        <dbReference type="SAM" id="SignalP"/>
    </source>
</evidence>
<sequence length="396" mass="39288">MRSVASFAALLGLAAVGTLPTGEARAATQATGAIVNAHAPDAVPESYLVVLAEGGSAAEGGSTADAALPERYGARVLDTYQDALDGYHVRATPEQARRLAGDPAVALVEQNTTVTASDLTQPAPPSCGLDRIDQPDLPLDGSYTYPESAGEGVTVYVVSTGIHYSHQDFGGRAVFGYDATGGDGSDGNGHGTHVAGTIGGAAHGVAKRSTLVSVKVLDDSGAGSVADVVAGIDWLTGDAQGPSVASFSIGGAPSEILDDVIGRSIEAGVTYAVAAGNSASDAGGFSPGRVDEVITTATSTCADRAAPTSNHGPSVDLYAPGVDTVSTWHTSETATATLSGSSMAAAHVAGVAALHLADHPTAGPADVWAAIDAAAVLDRLTGVPPGTPNKLLQVTG</sequence>
<dbReference type="PANTHER" id="PTHR43806">
    <property type="entry name" value="PEPTIDASE S8"/>
    <property type="match status" value="1"/>
</dbReference>
<evidence type="ECO:0000313" key="9">
    <source>
        <dbReference type="EMBL" id="RKN03589.1"/>
    </source>
</evidence>
<dbReference type="SUPFAM" id="SSF54897">
    <property type="entry name" value="Protease propeptides/inhibitors"/>
    <property type="match status" value="1"/>
</dbReference>
<dbReference type="InterPro" id="IPR050131">
    <property type="entry name" value="Peptidase_S8_subtilisin-like"/>
</dbReference>
<dbReference type="Pfam" id="PF05922">
    <property type="entry name" value="Inhibitor_I9"/>
    <property type="match status" value="1"/>
</dbReference>
<feature type="chain" id="PRO_5017438466" evidence="6">
    <location>
        <begin position="27"/>
        <end position="396"/>
    </location>
</feature>
<dbReference type="AlphaFoldDB" id="A0A3A9VS32"/>
<feature type="domain" description="Peptidase S8/S53" evidence="7">
    <location>
        <begin position="150"/>
        <end position="375"/>
    </location>
</feature>
<dbReference type="PRINTS" id="PR00723">
    <property type="entry name" value="SUBTILISIN"/>
</dbReference>
<evidence type="ECO:0000256" key="1">
    <source>
        <dbReference type="ARBA" id="ARBA00011073"/>
    </source>
</evidence>
<dbReference type="FunFam" id="3.40.50.200:FF:000014">
    <property type="entry name" value="Proteinase K"/>
    <property type="match status" value="1"/>
</dbReference>
<keyword evidence="6" id="KW-0732">Signal</keyword>
<evidence type="ECO:0000256" key="4">
    <source>
        <dbReference type="ARBA" id="ARBA00022825"/>
    </source>
</evidence>